<proteinExistence type="predicted"/>
<evidence type="ECO:0000256" key="1">
    <source>
        <dbReference type="SAM" id="SignalP"/>
    </source>
</evidence>
<protein>
    <submittedName>
        <fullName evidence="2">DUF5696 domain-containing protein</fullName>
    </submittedName>
</protein>
<dbReference type="Pfam" id="PF18952">
    <property type="entry name" value="DUF5696"/>
    <property type="match status" value="1"/>
</dbReference>
<organism evidence="2 3">
    <name type="scientific">Paenibacillus polygoni</name>
    <dbReference type="NCBI Taxonomy" id="3050112"/>
    <lineage>
        <taxon>Bacteria</taxon>
        <taxon>Bacillati</taxon>
        <taxon>Bacillota</taxon>
        <taxon>Bacilli</taxon>
        <taxon>Bacillales</taxon>
        <taxon>Paenibacillaceae</taxon>
        <taxon>Paenibacillus</taxon>
    </lineage>
</organism>
<dbReference type="Proteomes" id="UP001236415">
    <property type="component" value="Chromosome"/>
</dbReference>
<gene>
    <name evidence="2" type="ORF">QPK24_13230</name>
</gene>
<dbReference type="PROSITE" id="PS51257">
    <property type="entry name" value="PROKAR_LIPOPROTEIN"/>
    <property type="match status" value="1"/>
</dbReference>
<evidence type="ECO:0000313" key="2">
    <source>
        <dbReference type="EMBL" id="WIV17395.1"/>
    </source>
</evidence>
<accession>A0ABY8X2D0</accession>
<feature type="signal peptide" evidence="1">
    <location>
        <begin position="1"/>
        <end position="29"/>
    </location>
</feature>
<sequence>MNMNSKKALIGVGIVCCLLLSSCSGTNSAKLVSANQTETETKVFEQGKPLTASFTDSRAANMKGVAENDSLRFLVDEESGSVAVIHKASGEIWYSNPSDRDTDALAAGVNKSELSAQMKLQYYNSFGQVNSVNSYTDAVMHKQINFEPIENGVRVNYQFGTSAKSAEDMPQKISKTRYEGLLAKLDKTNQRALMLVYTEDSDAEVFVRNDGALKGLQLDRALKAFEEAGYTEEELAIDIEENNLDQTKPEPRLFLASIEYTLDGDSLVARVPADRIEYPEKYPLGTLSLLSYFGAGSSKEEGSLFVPDGSGALIHFNNGKTQYPAYQQPVYGTDKTMDRTEDALSTEAIRLPVFGIMRENAAFLGIIEEGAPAATVNADISGKVNSYNYVYPSFTVLNKRDLTLDANGQQRSIPSFQERPMSTDFTIRYAFLGSNQASYSGMATYYQQYLTQNNGLPQKEQSEQDSDNIPFYLQLIGSISKQKHFAGIPYQALEPLTTFDQAKDIITELQERDIRDIKLRYAGWFNKGLNHKVPEKISVDEAIGGKSGMKSFASFAKEQNISLFPDVAVLMANSGSSFNKAKEAARTLKGDPATLYPLDVAMGRRDRSRLPSYIISPKTANALMDDLLKEFQKYDTGGISLRDLADVLNSDFRKNKLIDRIESEQLSIQSLEKIKESGIDVLAEGGNAYTLPYLTDIMNAPMTSSKFKIEDEEIPFYQMVVRGYIDYTGDPYNLSTYTDVKPYILKSLEYGANVYFEWIHEPNYKVKDSEDSHLYAVNYKLWIDEASDIYREVNAILKNVKNESITHHEKLADGVFRTEYENGLFIIVNYNRSAVTFDGRTIEAESYVTGGADS</sequence>
<name>A0ABY8X2D0_9BACL</name>
<keyword evidence="3" id="KW-1185">Reference proteome</keyword>
<feature type="chain" id="PRO_5047038153" evidence="1">
    <location>
        <begin position="30"/>
        <end position="854"/>
    </location>
</feature>
<keyword evidence="1" id="KW-0732">Signal</keyword>
<reference evidence="2 3" key="1">
    <citation type="submission" date="2023-06" db="EMBL/GenBank/DDBJ databases">
        <title>Paenibacillus polygonum sp. nov., an endophytic bacterium, isolated from Polygonum lapathifolium L. in Nanji Wetland National Nature Reserve, South of Poyang Lake, Jiangxi Province, China.</title>
        <authorList>
            <person name="Yu Z."/>
        </authorList>
    </citation>
    <scope>NUCLEOTIDE SEQUENCE [LARGE SCALE GENOMIC DNA]</scope>
    <source>
        <strain evidence="2 3">C31</strain>
    </source>
</reference>
<dbReference type="RefSeq" id="WP_285741759.1">
    <property type="nucleotide sequence ID" value="NZ_CP127162.1"/>
</dbReference>
<dbReference type="InterPro" id="IPR043751">
    <property type="entry name" value="DUF5696"/>
</dbReference>
<dbReference type="EMBL" id="CP127162">
    <property type="protein sequence ID" value="WIV17395.1"/>
    <property type="molecule type" value="Genomic_DNA"/>
</dbReference>
<evidence type="ECO:0000313" key="3">
    <source>
        <dbReference type="Proteomes" id="UP001236415"/>
    </source>
</evidence>